<gene>
    <name evidence="2" type="ORF">DC077_02940</name>
    <name evidence="3" type="ORF">DC078_03685</name>
</gene>
<dbReference type="EMBL" id="QEWV01000002">
    <property type="protein sequence ID" value="PWD93930.1"/>
    <property type="molecule type" value="Genomic_DNA"/>
</dbReference>
<feature type="chain" id="PRO_5015483442" description="Fimbrial-type adhesion domain-containing protein" evidence="1">
    <location>
        <begin position="34"/>
        <end position="350"/>
    </location>
</feature>
<dbReference type="EMBL" id="QEWW01000001">
    <property type="protein sequence ID" value="PWD88239.1"/>
    <property type="molecule type" value="Genomic_DNA"/>
</dbReference>
<dbReference type="Proteomes" id="UP000245059">
    <property type="component" value="Unassembled WGS sequence"/>
</dbReference>
<dbReference type="Proteomes" id="UP000245217">
    <property type="component" value="Unassembled WGS sequence"/>
</dbReference>
<keyword evidence="1" id="KW-0732">Signal</keyword>
<evidence type="ECO:0000313" key="2">
    <source>
        <dbReference type="EMBL" id="PWD88239.1"/>
    </source>
</evidence>
<keyword evidence="5" id="KW-1185">Reference proteome</keyword>
<dbReference type="AlphaFoldDB" id="A0A2U2AU42"/>
<dbReference type="InterPro" id="IPR008966">
    <property type="entry name" value="Adhesion_dom_sf"/>
</dbReference>
<feature type="signal peptide" evidence="1">
    <location>
        <begin position="1"/>
        <end position="33"/>
    </location>
</feature>
<evidence type="ECO:0000313" key="5">
    <source>
        <dbReference type="Proteomes" id="UP000245217"/>
    </source>
</evidence>
<proteinExistence type="predicted"/>
<organism evidence="2 4">
    <name type="scientific">Ignatzschineria cameli</name>
    <dbReference type="NCBI Taxonomy" id="2182793"/>
    <lineage>
        <taxon>Bacteria</taxon>
        <taxon>Pseudomonadati</taxon>
        <taxon>Pseudomonadota</taxon>
        <taxon>Gammaproteobacteria</taxon>
        <taxon>Cardiobacteriales</taxon>
        <taxon>Ignatzschineriaceae</taxon>
        <taxon>Ignatzschineria</taxon>
    </lineage>
</organism>
<name>A0A2U2AU42_9GAMM</name>
<reference evidence="4 5" key="2">
    <citation type="submission" date="2018-05" db="EMBL/GenBank/DDBJ databases">
        <title>Ignatzschineria dubaiensis sp. nov., isolated from necrotic foot tissues of dromedaries (Camelus dromedarius) and associated maggots in Dubai, United Arab Emirates.</title>
        <authorList>
            <person name="Tsang C.C."/>
            <person name="Tang J.Y.M."/>
            <person name="Fong J.Y.H."/>
            <person name="Kinne J."/>
            <person name="Lee H.H."/>
            <person name="Joseph M."/>
            <person name="Jose S."/>
            <person name="Schuster R.K."/>
            <person name="Tang Y."/>
            <person name="Sivakumar S."/>
            <person name="Chen J.H.K."/>
            <person name="Teng J.L.L."/>
            <person name="Lau S.K.P."/>
            <person name="Wernery U."/>
            <person name="Woo P.C.Y."/>
        </authorList>
    </citation>
    <scope>NUCLEOTIDE SEQUENCE [LARGE SCALE GENOMIC DNA]</scope>
    <source>
        <strain evidence="4">UAE-HKU57</strain>
        <strain evidence="5">UAE-HKU58</strain>
    </source>
</reference>
<accession>A0A2U2AU42</accession>
<dbReference type="RefSeq" id="WP_109201236.1">
    <property type="nucleotide sequence ID" value="NZ_QEWS01000002.1"/>
</dbReference>
<dbReference type="Gene3D" id="2.60.40.1090">
    <property type="entry name" value="Fimbrial-type adhesion domain"/>
    <property type="match status" value="1"/>
</dbReference>
<reference evidence="2" key="1">
    <citation type="journal article" date="2018" name="Genome Announc.">
        <title>Ignatzschineria cameli sp. nov., isolated from necrotic foot tissue of dromedaries (Camelus dromedarius) and associated maggots (Wohlfahrtia species) in Dubai.</title>
        <authorList>
            <person name="Tsang C.C."/>
            <person name="Tang J.Y."/>
            <person name="Fong J.Y."/>
            <person name="Kinne J."/>
            <person name="Lee H.H."/>
            <person name="Joseph M."/>
            <person name="Jose S."/>
            <person name="Schuster R.K."/>
            <person name="Tang Y."/>
            <person name="Sivakumar S."/>
            <person name="Chen J.H."/>
            <person name="Teng J.L."/>
            <person name="Lau S.K."/>
            <person name="Wernery U."/>
            <person name="Woo P.C."/>
        </authorList>
    </citation>
    <scope>NUCLEOTIDE SEQUENCE</scope>
    <source>
        <strain evidence="2">UAE-HKU57</strain>
        <strain evidence="3">UAE-HKU58</strain>
    </source>
</reference>
<evidence type="ECO:0000256" key="1">
    <source>
        <dbReference type="SAM" id="SignalP"/>
    </source>
</evidence>
<protein>
    <recommendedName>
        <fullName evidence="6">Fimbrial-type adhesion domain-containing protein</fullName>
    </recommendedName>
</protein>
<dbReference type="OrthoDB" id="7066644at2"/>
<dbReference type="GO" id="GO:0009289">
    <property type="term" value="C:pilus"/>
    <property type="evidence" value="ECO:0007669"/>
    <property type="project" value="InterPro"/>
</dbReference>
<evidence type="ECO:0000313" key="4">
    <source>
        <dbReference type="Proteomes" id="UP000245059"/>
    </source>
</evidence>
<evidence type="ECO:0008006" key="6">
    <source>
        <dbReference type="Google" id="ProtNLM"/>
    </source>
</evidence>
<sequence>MKKFFFNQKIKGLFRKAGLLLGLLLLVSAPAFSACKVTSLYTSTYGNSSALPNHMDNVFYFDQNALPISFTLEAMVYCSKVATLTFYPMDSIGGYNANYTRATNILFRDLNPSRVEGTITTTVTPLRENKTVQSVSNFFTRHTSYAGSTTFYGGQNFRIRAHIPALMVYSAMSGNGKEYETGGMIFSLIDEDSSATSVRLTVSALLRSIRDNVCLRGAFKATVDRPTVNFGSISKNEVEAGKIYREPFAINVVKTNNNCKAPIMPRVVFNSGTLYNDTMVDLQNGLVLKLKDEKNREVKFGQASGVGTISDYNSQPLNMKFNAEIQQSPSKGPIKSGDFSSVIIYTMEYY</sequence>
<dbReference type="GO" id="GO:0007155">
    <property type="term" value="P:cell adhesion"/>
    <property type="evidence" value="ECO:0007669"/>
    <property type="project" value="InterPro"/>
</dbReference>
<comment type="caution">
    <text evidence="2">The sequence shown here is derived from an EMBL/GenBank/DDBJ whole genome shotgun (WGS) entry which is preliminary data.</text>
</comment>
<dbReference type="PROSITE" id="PS51257">
    <property type="entry name" value="PROKAR_LIPOPROTEIN"/>
    <property type="match status" value="1"/>
</dbReference>
<dbReference type="InterPro" id="IPR036937">
    <property type="entry name" value="Adhesion_dom_fimbrial_sf"/>
</dbReference>
<evidence type="ECO:0000313" key="3">
    <source>
        <dbReference type="EMBL" id="PWD93930.1"/>
    </source>
</evidence>
<dbReference type="SUPFAM" id="SSF49401">
    <property type="entry name" value="Bacterial adhesins"/>
    <property type="match status" value="1"/>
</dbReference>